<dbReference type="RefSeq" id="WP_344570828.1">
    <property type="nucleotide sequence ID" value="NZ_BAAARJ010000038.1"/>
</dbReference>
<sequence>MPRETERVFVADGRYSIRGETFGALQRPAASNGLVDSVSRGRLADPGDFAIVRTGTDTGDILLTVDVRDTAPEPPELEEWEEVAEVSLTLPGKTPGVLTAGDEDEEREASALPDFTHAQPGPYRVRVHARGRDEGVRLDVQDEDYPVEEHYLLVWPAPPSPSYVHKWTDVYGAEIRSAGRA</sequence>
<evidence type="ECO:0000313" key="1">
    <source>
        <dbReference type="EMBL" id="GAA2640334.1"/>
    </source>
</evidence>
<proteinExistence type="predicted"/>
<reference evidence="1 2" key="1">
    <citation type="journal article" date="2019" name="Int. J. Syst. Evol. Microbiol.">
        <title>The Global Catalogue of Microorganisms (GCM) 10K type strain sequencing project: providing services to taxonomists for standard genome sequencing and annotation.</title>
        <authorList>
            <consortium name="The Broad Institute Genomics Platform"/>
            <consortium name="The Broad Institute Genome Sequencing Center for Infectious Disease"/>
            <person name="Wu L."/>
            <person name="Ma J."/>
        </authorList>
    </citation>
    <scope>NUCLEOTIDE SEQUENCE [LARGE SCALE GENOMIC DNA]</scope>
    <source>
        <strain evidence="1 2">JCM 16373</strain>
    </source>
</reference>
<protein>
    <submittedName>
        <fullName evidence="1">Uncharacterized protein</fullName>
    </submittedName>
</protein>
<organism evidence="1 2">
    <name type="scientific">Streptomyces axinellae</name>
    <dbReference type="NCBI Taxonomy" id="552788"/>
    <lineage>
        <taxon>Bacteria</taxon>
        <taxon>Bacillati</taxon>
        <taxon>Actinomycetota</taxon>
        <taxon>Actinomycetes</taxon>
        <taxon>Kitasatosporales</taxon>
        <taxon>Streptomycetaceae</taxon>
        <taxon>Streptomyces</taxon>
    </lineage>
</organism>
<accession>A0ABN3R154</accession>
<dbReference type="Proteomes" id="UP001501447">
    <property type="component" value="Unassembled WGS sequence"/>
</dbReference>
<keyword evidence="2" id="KW-1185">Reference proteome</keyword>
<evidence type="ECO:0000313" key="2">
    <source>
        <dbReference type="Proteomes" id="UP001501447"/>
    </source>
</evidence>
<comment type="caution">
    <text evidence="1">The sequence shown here is derived from an EMBL/GenBank/DDBJ whole genome shotgun (WGS) entry which is preliminary data.</text>
</comment>
<gene>
    <name evidence="1" type="ORF">GCM10009863_66820</name>
</gene>
<dbReference type="EMBL" id="BAAARJ010000038">
    <property type="protein sequence ID" value="GAA2640334.1"/>
    <property type="molecule type" value="Genomic_DNA"/>
</dbReference>
<name>A0ABN3R154_9ACTN</name>